<reference evidence="2" key="1">
    <citation type="submission" date="2021-01" db="EMBL/GenBank/DDBJ databases">
        <authorList>
            <person name="Corre E."/>
            <person name="Pelletier E."/>
            <person name="Niang G."/>
            <person name="Scheremetjew M."/>
            <person name="Finn R."/>
            <person name="Kale V."/>
            <person name="Holt S."/>
            <person name="Cochrane G."/>
            <person name="Meng A."/>
            <person name="Brown T."/>
            <person name="Cohen L."/>
        </authorList>
    </citation>
    <scope>NUCLEOTIDE SEQUENCE</scope>
    <source>
        <strain evidence="2">GSBS06</strain>
    </source>
</reference>
<dbReference type="Gene3D" id="3.50.50.60">
    <property type="entry name" value="FAD/NAD(P)-binding domain"/>
    <property type="match status" value="1"/>
</dbReference>
<sequence>MSLGGSLDSFCSQLLKCEARSNLVRKVANLEITGDYATDSNNLSLLYWDQDDWFGEKDAVFPAGFNTLITWLGDKLDIRMSHVVTCVKTEDNQKLATVSCQNGNCISSRAVIVTLPLGVLKSKSVSFIPSLPSNVQESIERLGVGSFEKLFLVFEQKFWPDEDVFYVFPGKDESQIDTWINISALSNTKEPILAASFTGSRGCSLRSLTAEEIVSLGLASLRGMFGEKRIPKDKNAALALVKSYSITSWEADPFAKGCYSHIACNASPLHFDTLANASLCDRVFFAGEATSRRYPGTVHGALLSGRRVAEKLLKMIG</sequence>
<feature type="domain" description="Amine oxidase" evidence="1">
    <location>
        <begin position="52"/>
        <end position="313"/>
    </location>
</feature>
<dbReference type="SUPFAM" id="SSF54373">
    <property type="entry name" value="FAD-linked reductases, C-terminal domain"/>
    <property type="match status" value="1"/>
</dbReference>
<dbReference type="GO" id="GO:0016491">
    <property type="term" value="F:oxidoreductase activity"/>
    <property type="evidence" value="ECO:0007669"/>
    <property type="project" value="InterPro"/>
</dbReference>
<evidence type="ECO:0000259" key="1">
    <source>
        <dbReference type="Pfam" id="PF01593"/>
    </source>
</evidence>
<proteinExistence type="predicted"/>
<dbReference type="InterPro" id="IPR050281">
    <property type="entry name" value="Flavin_monoamine_oxidase"/>
</dbReference>
<gene>
    <name evidence="2" type="ORF">ASTO00021_LOCUS7829</name>
</gene>
<dbReference type="PANTHER" id="PTHR10742:SF410">
    <property type="entry name" value="LYSINE-SPECIFIC HISTONE DEMETHYLASE 2"/>
    <property type="match status" value="1"/>
</dbReference>
<name>A0A7S3LQ38_9STRA</name>
<dbReference type="SUPFAM" id="SSF51905">
    <property type="entry name" value="FAD/NAD(P)-binding domain"/>
    <property type="match status" value="1"/>
</dbReference>
<organism evidence="2">
    <name type="scientific">Aplanochytrium stocchinoi</name>
    <dbReference type="NCBI Taxonomy" id="215587"/>
    <lineage>
        <taxon>Eukaryota</taxon>
        <taxon>Sar</taxon>
        <taxon>Stramenopiles</taxon>
        <taxon>Bigyra</taxon>
        <taxon>Labyrinthulomycetes</taxon>
        <taxon>Thraustochytrida</taxon>
        <taxon>Thraustochytriidae</taxon>
        <taxon>Aplanochytrium</taxon>
    </lineage>
</organism>
<evidence type="ECO:0000313" key="2">
    <source>
        <dbReference type="EMBL" id="CAE0437572.1"/>
    </source>
</evidence>
<dbReference type="Gene3D" id="3.90.660.10">
    <property type="match status" value="1"/>
</dbReference>
<dbReference type="InterPro" id="IPR036188">
    <property type="entry name" value="FAD/NAD-bd_sf"/>
</dbReference>
<protein>
    <recommendedName>
        <fullName evidence="1">Amine oxidase domain-containing protein</fullName>
    </recommendedName>
</protein>
<dbReference type="PANTHER" id="PTHR10742">
    <property type="entry name" value="FLAVIN MONOAMINE OXIDASE"/>
    <property type="match status" value="1"/>
</dbReference>
<dbReference type="AlphaFoldDB" id="A0A7S3LQ38"/>
<dbReference type="Pfam" id="PF01593">
    <property type="entry name" value="Amino_oxidase"/>
    <property type="match status" value="1"/>
</dbReference>
<dbReference type="InterPro" id="IPR002937">
    <property type="entry name" value="Amino_oxidase"/>
</dbReference>
<dbReference type="EMBL" id="HBIN01010469">
    <property type="protein sequence ID" value="CAE0437572.1"/>
    <property type="molecule type" value="Transcribed_RNA"/>
</dbReference>
<accession>A0A7S3LQ38</accession>